<evidence type="ECO:0000256" key="2">
    <source>
        <dbReference type="SAM" id="MobiDB-lite"/>
    </source>
</evidence>
<evidence type="ECO:0000313" key="6">
    <source>
        <dbReference type="Proteomes" id="UP000199229"/>
    </source>
</evidence>
<dbReference type="Pfam" id="PF06276">
    <property type="entry name" value="FhuF"/>
    <property type="match status" value="2"/>
</dbReference>
<dbReference type="InterPro" id="IPR022770">
    <property type="entry name" value="IucA/IucC-like_C"/>
</dbReference>
<evidence type="ECO:0000259" key="3">
    <source>
        <dbReference type="Pfam" id="PF04183"/>
    </source>
</evidence>
<evidence type="ECO:0000256" key="1">
    <source>
        <dbReference type="ARBA" id="ARBA00004924"/>
    </source>
</evidence>
<feature type="domain" description="Aerobactin siderophore biosynthesis IucA/IucC N-terminal" evidence="3">
    <location>
        <begin position="683"/>
        <end position="928"/>
    </location>
</feature>
<feature type="region of interest" description="Disordered" evidence="2">
    <location>
        <begin position="1112"/>
        <end position="1133"/>
    </location>
</feature>
<dbReference type="PANTHER" id="PTHR34384">
    <property type="entry name" value="L-2,3-DIAMINOPROPANOATE--CITRATE LIGASE"/>
    <property type="match status" value="1"/>
</dbReference>
<dbReference type="GO" id="GO:0019290">
    <property type="term" value="P:siderophore biosynthetic process"/>
    <property type="evidence" value="ECO:0007669"/>
    <property type="project" value="InterPro"/>
</dbReference>
<name>A0A1I2VJ75_9HYPH</name>
<dbReference type="InterPro" id="IPR007310">
    <property type="entry name" value="Aerobactin_biosyn_IucA/IucC_N"/>
</dbReference>
<gene>
    <name evidence="5" type="ORF">SAMN05192565_11582</name>
</gene>
<accession>A0A1I2VJ75</accession>
<dbReference type="OrthoDB" id="495728at2"/>
<dbReference type="Gene3D" id="6.10.250.3370">
    <property type="match status" value="2"/>
</dbReference>
<feature type="domain" description="Aerobactin siderophore biosynthesis IucA/IucC-like C-terminal" evidence="4">
    <location>
        <begin position="948"/>
        <end position="1111"/>
    </location>
</feature>
<feature type="domain" description="Aerobactin siderophore biosynthesis IucA/IucC-like C-terminal" evidence="4">
    <location>
        <begin position="380"/>
        <end position="535"/>
    </location>
</feature>
<sequence>MMRPLTDLRPDPVAATCDRMAIERLLNTWLRETAGAAPVAGAIHTLVLGDEAVLAPCLRASPAGFHTWGPLRLRRADGRTTPLDDPAELARRMVDALAPEATPVREATKRRILDGLDRARDHAVACAGRNPDRSPAGLEQSLWHGHPFHPLAKSVDGFTQADAAAYAPERGATFALRWFLADPDLVASQWRDAGAEAATRPALVALSGLSPERIGGRWPIPSHPWQAARLAADPTVMALITEGRLELTPPCGASVRPTSSVRTVFCPSENLFLKLPIAARITNFARTNSREHLARSLAAARALRAAPDAVAAAGLDILSERGALALDRPELEAITGILVREGPSRKAFVVAGLLEPSPRDGRPILAEMGCDLTGLGEAAAWIEAYARVAVLPPLRLFATTGIGLEAHAQNSLLALEDGRPARLVVRDLEGVSIDAAIFARLAPDHGLDPAVRYSAEEAWARLVYYLVVNQVSHVVATVARAAGADEAPLWATLAQALAAADEAPEVRALIERLLAAETLPAKANLASCLAGRGERPDYVALPNPLRAGRGRPEAAAWDAAGQRVAEQLLGALLHEDLLPGSVVRCEGSDAALRLTLTPSAGAPYNARARRMHAYGRVLVEPGSLTVAEGPVTDAGAFLAALLPHLPGGAADHARFAEELARTQHNHAEALVHGAGRPLGTLAYDALEGALPDGHRYHPCFKSRIGFSPADNRAYGPEFGAPVHPVWIAAHRSLAEATSMGVSGGQDPDLLALSLDLETRARFVARIVAAGGHPQDFHWLPVHPWQWDRVGEGATAPQRRAGTVIVLGTARHAYGAQQSIRTLADRTAPEAPSLKLALSIRNTSTARTLAPHTVLNAPRISAWLTEVVAGDPYLSASGTLLLAERMGVAVTLPDDPGGTLRGALSAIWRDPVAPHLGDEAAVPFTALTHRDGADPFITPWIARHGAEPWVDALLQAALLPVMHLLLVQGIAVESHQQNMVLLHRDGWPTRVALKDFHDGVRFIPEHLPGPRPALVPTPAEHARVNPNSYVEARDVEDVRDFVLDALLGVNLAELGWCLERWFGYAETRFWDRVVETLRRHCAAFPAARAGARRYRIAAETLVVEDLARRRLDPAGASGRRRPNPLAPLAASLEA</sequence>
<dbReference type="Pfam" id="PF04183">
    <property type="entry name" value="IucA_IucC"/>
    <property type="match status" value="2"/>
</dbReference>
<dbReference type="STRING" id="582675.SAMN05192565_11582"/>
<organism evidence="5 6">
    <name type="scientific">Methylobacterium gossipiicola</name>
    <dbReference type="NCBI Taxonomy" id="582675"/>
    <lineage>
        <taxon>Bacteria</taxon>
        <taxon>Pseudomonadati</taxon>
        <taxon>Pseudomonadota</taxon>
        <taxon>Alphaproteobacteria</taxon>
        <taxon>Hyphomicrobiales</taxon>
        <taxon>Methylobacteriaceae</taxon>
        <taxon>Methylobacterium</taxon>
    </lineage>
</organism>
<evidence type="ECO:0000259" key="4">
    <source>
        <dbReference type="Pfam" id="PF06276"/>
    </source>
</evidence>
<dbReference type="PANTHER" id="PTHR34384:SF6">
    <property type="entry name" value="STAPHYLOFERRIN B SYNTHASE"/>
    <property type="match status" value="1"/>
</dbReference>
<dbReference type="Gene3D" id="3.30.310.280">
    <property type="match status" value="1"/>
</dbReference>
<dbReference type="EMBL" id="FOPM01000015">
    <property type="protein sequence ID" value="SFG89354.1"/>
    <property type="molecule type" value="Genomic_DNA"/>
</dbReference>
<feature type="domain" description="Aerobactin siderophore biosynthesis IucA/IucC N-terminal" evidence="3">
    <location>
        <begin position="138"/>
        <end position="354"/>
    </location>
</feature>
<evidence type="ECO:0000313" key="5">
    <source>
        <dbReference type="EMBL" id="SFG89354.1"/>
    </source>
</evidence>
<dbReference type="InterPro" id="IPR037455">
    <property type="entry name" value="LucA/IucC-like"/>
</dbReference>
<dbReference type="Gene3D" id="1.10.510.40">
    <property type="match status" value="2"/>
</dbReference>
<keyword evidence="6" id="KW-1185">Reference proteome</keyword>
<comment type="pathway">
    <text evidence="1">Siderophore biosynthesis.</text>
</comment>
<protein>
    <submittedName>
        <fullName evidence="5">Siderophore synthetase component</fullName>
    </submittedName>
</protein>
<dbReference type="GO" id="GO:0016881">
    <property type="term" value="F:acid-amino acid ligase activity"/>
    <property type="evidence" value="ECO:0007669"/>
    <property type="project" value="UniProtKB-ARBA"/>
</dbReference>
<dbReference type="Proteomes" id="UP000199229">
    <property type="component" value="Unassembled WGS sequence"/>
</dbReference>
<dbReference type="AlphaFoldDB" id="A0A1I2VJ75"/>
<proteinExistence type="predicted"/>
<dbReference type="RefSeq" id="WP_091972738.1">
    <property type="nucleotide sequence ID" value="NZ_FOPM01000015.1"/>
</dbReference>
<reference evidence="6" key="1">
    <citation type="submission" date="2016-10" db="EMBL/GenBank/DDBJ databases">
        <authorList>
            <person name="Varghese N."/>
            <person name="Submissions S."/>
        </authorList>
    </citation>
    <scope>NUCLEOTIDE SEQUENCE [LARGE SCALE GENOMIC DNA]</scope>
    <source>
        <strain evidence="6">Gh-105</strain>
    </source>
</reference>